<keyword evidence="1" id="KW-0812">Transmembrane</keyword>
<dbReference type="Proteomes" id="UP001235343">
    <property type="component" value="Unassembled WGS sequence"/>
</dbReference>
<feature type="transmembrane region" description="Helical" evidence="1">
    <location>
        <begin position="20"/>
        <end position="42"/>
    </location>
</feature>
<keyword evidence="1" id="KW-0472">Membrane</keyword>
<evidence type="ECO:0000313" key="2">
    <source>
        <dbReference type="EMBL" id="MDL4840716.1"/>
    </source>
</evidence>
<keyword evidence="1" id="KW-1133">Transmembrane helix</keyword>
<dbReference type="RefSeq" id="WP_285931848.1">
    <property type="nucleotide sequence ID" value="NZ_JASTZU010000034.1"/>
</dbReference>
<name>A0ABT7L4C9_9BACI</name>
<reference evidence="2 3" key="1">
    <citation type="submission" date="2023-06" db="EMBL/GenBank/DDBJ databases">
        <title>Aquibacillus rhizosphaerae LR5S19.</title>
        <authorList>
            <person name="Sun J.-Q."/>
        </authorList>
    </citation>
    <scope>NUCLEOTIDE SEQUENCE [LARGE SCALE GENOMIC DNA]</scope>
    <source>
        <strain evidence="2 3">LR5S19</strain>
    </source>
</reference>
<keyword evidence="3" id="KW-1185">Reference proteome</keyword>
<evidence type="ECO:0000256" key="1">
    <source>
        <dbReference type="SAM" id="Phobius"/>
    </source>
</evidence>
<sequence length="43" mass="4842">MSTNTNAPRKKSKREKRIKVIIYIMIIAMVLSTFTAGLAAFIN</sequence>
<evidence type="ECO:0000313" key="3">
    <source>
        <dbReference type="Proteomes" id="UP001235343"/>
    </source>
</evidence>
<comment type="caution">
    <text evidence="2">The sequence shown here is derived from an EMBL/GenBank/DDBJ whole genome shotgun (WGS) entry which is preliminary data.</text>
</comment>
<protein>
    <submittedName>
        <fullName evidence="2">Stressosome-associated protein Prli42</fullName>
    </submittedName>
</protein>
<proteinExistence type="predicted"/>
<accession>A0ABT7L4C9</accession>
<dbReference type="NCBIfam" id="NF033880">
    <property type="entry name" value="Prli42"/>
    <property type="match status" value="1"/>
</dbReference>
<dbReference type="EMBL" id="JASTZU010000034">
    <property type="protein sequence ID" value="MDL4840716.1"/>
    <property type="molecule type" value="Genomic_DNA"/>
</dbReference>
<dbReference type="InterPro" id="IPR049722">
    <property type="entry name" value="Prli42-like"/>
</dbReference>
<gene>
    <name evidence="2" type="primary">prli42</name>
    <name evidence="2" type="ORF">QQS35_09670</name>
</gene>
<organism evidence="2 3">
    <name type="scientific">Aquibacillus rhizosphaerae</name>
    <dbReference type="NCBI Taxonomy" id="3051431"/>
    <lineage>
        <taxon>Bacteria</taxon>
        <taxon>Bacillati</taxon>
        <taxon>Bacillota</taxon>
        <taxon>Bacilli</taxon>
        <taxon>Bacillales</taxon>
        <taxon>Bacillaceae</taxon>
        <taxon>Aquibacillus</taxon>
    </lineage>
</organism>